<organism evidence="1">
    <name type="scientific">Brassica cretica</name>
    <name type="common">Mustard</name>
    <dbReference type="NCBI Taxonomy" id="69181"/>
    <lineage>
        <taxon>Eukaryota</taxon>
        <taxon>Viridiplantae</taxon>
        <taxon>Streptophyta</taxon>
        <taxon>Embryophyta</taxon>
        <taxon>Tracheophyta</taxon>
        <taxon>Spermatophyta</taxon>
        <taxon>Magnoliopsida</taxon>
        <taxon>eudicotyledons</taxon>
        <taxon>Gunneridae</taxon>
        <taxon>Pentapetalae</taxon>
        <taxon>rosids</taxon>
        <taxon>malvids</taxon>
        <taxon>Brassicales</taxon>
        <taxon>Brassicaceae</taxon>
        <taxon>Brassiceae</taxon>
        <taxon>Brassica</taxon>
    </lineage>
</organism>
<comment type="caution">
    <text evidence="1">The sequence shown here is derived from an EMBL/GenBank/DDBJ whole genome shotgun (WGS) entry which is preliminary data.</text>
</comment>
<gene>
    <name evidence="2" type="ORF">F2Q68_00015804</name>
    <name evidence="1" type="ORF">F2Q70_00022014</name>
</gene>
<name>A0A3N6PWH9_BRACR</name>
<dbReference type="AlphaFoldDB" id="A0A3N6PWH9"/>
<dbReference type="EMBL" id="QGKY02001925">
    <property type="protein sequence ID" value="KAF2545718.1"/>
    <property type="molecule type" value="Genomic_DNA"/>
</dbReference>
<sequence>MDVYLRRGRPIGRYEEYNPNLGAEECTLCAMILNRSRVLETLRLHVAQDVVNETRFDVWLGMAMKRERRRVGGTWIEPKNAPTYLETFGLEELHVATSKGGEGSTQIPYKEWKSFEESKYIP</sequence>
<dbReference type="Proteomes" id="UP000712281">
    <property type="component" value="Unassembled WGS sequence"/>
</dbReference>
<dbReference type="EMBL" id="QGKW02001940">
    <property type="protein sequence ID" value="KAF2560089.1"/>
    <property type="molecule type" value="Genomic_DNA"/>
</dbReference>
<protein>
    <submittedName>
        <fullName evidence="1">Uncharacterized protein</fullName>
    </submittedName>
</protein>
<proteinExistence type="predicted"/>
<accession>A0A3N6PWH9</accession>
<evidence type="ECO:0000313" key="2">
    <source>
        <dbReference type="EMBL" id="KAF2560089.1"/>
    </source>
</evidence>
<reference evidence="1" key="1">
    <citation type="submission" date="2019-12" db="EMBL/GenBank/DDBJ databases">
        <title>Genome sequencing and annotation of Brassica cretica.</title>
        <authorList>
            <person name="Studholme D.J."/>
            <person name="Sarris P.F."/>
        </authorList>
    </citation>
    <scope>NUCLEOTIDE SEQUENCE</scope>
    <source>
        <strain evidence="2">PFS-001/15</strain>
        <strain evidence="1">PFS-102/07</strain>
        <tissue evidence="1">Leaf</tissue>
    </source>
</reference>
<evidence type="ECO:0000313" key="1">
    <source>
        <dbReference type="EMBL" id="KAF2545718.1"/>
    </source>
</evidence>